<dbReference type="InterPro" id="IPR036047">
    <property type="entry name" value="F-box-like_dom_sf"/>
</dbReference>
<proteinExistence type="predicted"/>
<sequence length="161" mass="18957">MEGRFFPEDLMMSEILVRLPIFCLVRFRCVCKSWYSLLSDPKFLYKTLFLVENDHRRDDTKILVKLKLNPADPLLYCSLSYDSLQVEIPYRDFPNPNPNYKQPGSIMSACGIKLAELGLREGRRMRHRNGERARESLFSAFDLYISLYCVLHVTKPERKKN</sequence>
<dbReference type="EMBL" id="CAMGYJ010000008">
    <property type="protein sequence ID" value="CAI0458262.1"/>
    <property type="molecule type" value="Genomic_DNA"/>
</dbReference>
<accession>A0AAV0NII1</accession>
<reference evidence="2" key="1">
    <citation type="submission" date="2022-08" db="EMBL/GenBank/DDBJ databases">
        <authorList>
            <person name="Gutierrez-Valencia J."/>
        </authorList>
    </citation>
    <scope>NUCLEOTIDE SEQUENCE</scope>
</reference>
<dbReference type="AlphaFoldDB" id="A0AAV0NII1"/>
<evidence type="ECO:0000313" key="3">
    <source>
        <dbReference type="Proteomes" id="UP001154282"/>
    </source>
</evidence>
<keyword evidence="3" id="KW-1185">Reference proteome</keyword>
<dbReference type="Pfam" id="PF00646">
    <property type="entry name" value="F-box"/>
    <property type="match status" value="1"/>
</dbReference>
<dbReference type="SUPFAM" id="SSF81383">
    <property type="entry name" value="F-box domain"/>
    <property type="match status" value="1"/>
</dbReference>
<dbReference type="InterPro" id="IPR050796">
    <property type="entry name" value="SCF_F-box_component"/>
</dbReference>
<gene>
    <name evidence="2" type="ORF">LITE_LOCUS33452</name>
</gene>
<comment type="caution">
    <text evidence="2">The sequence shown here is derived from an EMBL/GenBank/DDBJ whole genome shotgun (WGS) entry which is preliminary data.</text>
</comment>
<dbReference type="Gene3D" id="1.20.1280.50">
    <property type="match status" value="1"/>
</dbReference>
<name>A0AAV0NII1_9ROSI</name>
<dbReference type="PANTHER" id="PTHR31672">
    <property type="entry name" value="BNACNNG10540D PROTEIN"/>
    <property type="match status" value="1"/>
</dbReference>
<evidence type="ECO:0000259" key="1">
    <source>
        <dbReference type="SMART" id="SM00256"/>
    </source>
</evidence>
<dbReference type="CDD" id="cd22157">
    <property type="entry name" value="F-box_AtFBW1-like"/>
    <property type="match status" value="1"/>
</dbReference>
<dbReference type="Proteomes" id="UP001154282">
    <property type="component" value="Unassembled WGS sequence"/>
</dbReference>
<organism evidence="2 3">
    <name type="scientific">Linum tenue</name>
    <dbReference type="NCBI Taxonomy" id="586396"/>
    <lineage>
        <taxon>Eukaryota</taxon>
        <taxon>Viridiplantae</taxon>
        <taxon>Streptophyta</taxon>
        <taxon>Embryophyta</taxon>
        <taxon>Tracheophyta</taxon>
        <taxon>Spermatophyta</taxon>
        <taxon>Magnoliopsida</taxon>
        <taxon>eudicotyledons</taxon>
        <taxon>Gunneridae</taxon>
        <taxon>Pentapetalae</taxon>
        <taxon>rosids</taxon>
        <taxon>fabids</taxon>
        <taxon>Malpighiales</taxon>
        <taxon>Linaceae</taxon>
        <taxon>Linum</taxon>
    </lineage>
</organism>
<protein>
    <recommendedName>
        <fullName evidence="1">F-box domain-containing protein</fullName>
    </recommendedName>
</protein>
<feature type="domain" description="F-box" evidence="1">
    <location>
        <begin position="6"/>
        <end position="47"/>
    </location>
</feature>
<dbReference type="PANTHER" id="PTHR31672:SF13">
    <property type="entry name" value="F-BOX PROTEIN CPR30-LIKE"/>
    <property type="match status" value="1"/>
</dbReference>
<evidence type="ECO:0000313" key="2">
    <source>
        <dbReference type="EMBL" id="CAI0458262.1"/>
    </source>
</evidence>
<dbReference type="InterPro" id="IPR001810">
    <property type="entry name" value="F-box_dom"/>
</dbReference>
<dbReference type="SMART" id="SM00256">
    <property type="entry name" value="FBOX"/>
    <property type="match status" value="1"/>
</dbReference>